<organism evidence="3 4">
    <name type="scientific">Coptotermes formosanus</name>
    <name type="common">Formosan subterranean termite</name>
    <dbReference type="NCBI Taxonomy" id="36987"/>
    <lineage>
        <taxon>Eukaryota</taxon>
        <taxon>Metazoa</taxon>
        <taxon>Ecdysozoa</taxon>
        <taxon>Arthropoda</taxon>
        <taxon>Hexapoda</taxon>
        <taxon>Insecta</taxon>
        <taxon>Pterygota</taxon>
        <taxon>Neoptera</taxon>
        <taxon>Polyneoptera</taxon>
        <taxon>Dictyoptera</taxon>
        <taxon>Blattodea</taxon>
        <taxon>Blattoidea</taxon>
        <taxon>Termitoidae</taxon>
        <taxon>Rhinotermitidae</taxon>
        <taxon>Coptotermes</taxon>
    </lineage>
</organism>
<dbReference type="Pfam" id="PF03109">
    <property type="entry name" value="ABC1"/>
    <property type="match status" value="1"/>
</dbReference>
<keyword evidence="4" id="KW-1185">Reference proteome</keyword>
<gene>
    <name evidence="3" type="ORF">Cfor_05524</name>
</gene>
<dbReference type="AlphaFoldDB" id="A0A6L2PS34"/>
<dbReference type="InterPro" id="IPR051130">
    <property type="entry name" value="Mito_struct-func_regulator"/>
</dbReference>
<dbReference type="OrthoDB" id="427480at2759"/>
<dbReference type="CDD" id="cd13969">
    <property type="entry name" value="ADCK1-like"/>
    <property type="match status" value="1"/>
</dbReference>
<dbReference type="FunCoup" id="A0A6L2PS34">
    <property type="interactions" value="146"/>
</dbReference>
<comment type="caution">
    <text evidence="3">The sequence shown here is derived from an EMBL/GenBank/DDBJ whole genome shotgun (WGS) entry which is preliminary data.</text>
</comment>
<reference evidence="4" key="1">
    <citation type="submission" date="2020-01" db="EMBL/GenBank/DDBJ databases">
        <title>Draft genome sequence of the Termite Coptotermes fromosanus.</title>
        <authorList>
            <person name="Itakura S."/>
            <person name="Yosikawa Y."/>
            <person name="Umezawa K."/>
        </authorList>
    </citation>
    <scope>NUCLEOTIDE SEQUENCE [LARGE SCALE GENOMIC DNA]</scope>
</reference>
<protein>
    <recommendedName>
        <fullName evidence="2">ABC1 atypical kinase-like domain-containing protein</fullName>
    </recommendedName>
</protein>
<dbReference type="PANTHER" id="PTHR43173:SF28">
    <property type="entry name" value="AARF DOMAIN CONTAINING KINASE 5"/>
    <property type="match status" value="1"/>
</dbReference>
<evidence type="ECO:0000256" key="1">
    <source>
        <dbReference type="ARBA" id="ARBA00009670"/>
    </source>
</evidence>
<evidence type="ECO:0000313" key="3">
    <source>
        <dbReference type="EMBL" id="GFG33215.1"/>
    </source>
</evidence>
<dbReference type="PANTHER" id="PTHR43173">
    <property type="entry name" value="ABC1 FAMILY PROTEIN"/>
    <property type="match status" value="1"/>
</dbReference>
<dbReference type="SUPFAM" id="SSF56112">
    <property type="entry name" value="Protein kinase-like (PK-like)"/>
    <property type="match status" value="1"/>
</dbReference>
<evidence type="ECO:0000259" key="2">
    <source>
        <dbReference type="Pfam" id="PF03109"/>
    </source>
</evidence>
<feature type="domain" description="ABC1 atypical kinase-like" evidence="2">
    <location>
        <begin position="155"/>
        <end position="399"/>
    </location>
</feature>
<dbReference type="InParanoid" id="A0A6L2PS34"/>
<accession>A0A6L2PS34</accession>
<name>A0A6L2PS34_COPFO</name>
<dbReference type="Proteomes" id="UP000502823">
    <property type="component" value="Unassembled WGS sequence"/>
</dbReference>
<evidence type="ECO:0000313" key="4">
    <source>
        <dbReference type="Proteomes" id="UP000502823"/>
    </source>
</evidence>
<proteinExistence type="inferred from homology"/>
<sequence>MYKLVLSSYLTTFVRSFSRISHLQTNAKQLPIQSSRNRRPYLKYGTLVFATGAAASGLYYSQLTNHEKRIVRVTLSGMSRFARSLNVGLTISVDYLWSLWGLEEGTPEYEAAVHPLHQRAADRILDGCLRNGGLYVKLGQGLVSVNHILPKEYALHDKCLVREKDELRELFVEDFGVPHTEIFKNFTEEPIAAASLAQVYRAETKDGKEVAVKVQYIDLQDRFTGDISTIKLLLKIIRLMHPKFDFEWVLQDLRGTLEQELDFINEGRNSERCAKDLSKFSFIYVPQVLWNLSTKRVLTAEFIHGTNVDNVESLKKQNFSLSDIDKKLFQAFSEQIFHTGFVHADPHPGNVLVRRGADGKAELVLLDHGLYEYLPPSVRQPLCQLWKAIVTNNHADMKTHACELGVKDYRQLVEILTQRPLEAGVKLRTKLSEEDLKYMTEMARERFDKIMEALRAMPRSMILVIRNLNTVRAIAREHGDPVDRYVVLARSAAQGQFMSDGAGILRRILAFRELFCFEMTLW</sequence>
<dbReference type="InterPro" id="IPR004147">
    <property type="entry name" value="ABC1_dom"/>
</dbReference>
<dbReference type="InterPro" id="IPR011009">
    <property type="entry name" value="Kinase-like_dom_sf"/>
</dbReference>
<dbReference type="InterPro" id="IPR045307">
    <property type="entry name" value="ADCK1_dom"/>
</dbReference>
<dbReference type="EMBL" id="BLKM01000417">
    <property type="protein sequence ID" value="GFG33215.1"/>
    <property type="molecule type" value="Genomic_DNA"/>
</dbReference>
<comment type="similarity">
    <text evidence="1">Belongs to the protein kinase superfamily. ADCK protein kinase family.</text>
</comment>